<feature type="transmembrane region" description="Helical" evidence="1">
    <location>
        <begin position="22"/>
        <end position="40"/>
    </location>
</feature>
<reference evidence="2" key="1">
    <citation type="submission" date="2014-11" db="EMBL/GenBank/DDBJ databases">
        <authorList>
            <person name="Geib S."/>
        </authorList>
    </citation>
    <scope>NUCLEOTIDE SEQUENCE</scope>
</reference>
<evidence type="ECO:0000313" key="2">
    <source>
        <dbReference type="EMBL" id="JAD07333.1"/>
    </source>
</evidence>
<keyword evidence="1" id="KW-0472">Membrane</keyword>
<keyword evidence="1" id="KW-0812">Transmembrane</keyword>
<organism evidence="2">
    <name type="scientific">Zeugodacus cucurbitae</name>
    <name type="common">Melon fruit fly</name>
    <name type="synonym">Bactrocera cucurbitae</name>
    <dbReference type="NCBI Taxonomy" id="28588"/>
    <lineage>
        <taxon>Eukaryota</taxon>
        <taxon>Metazoa</taxon>
        <taxon>Ecdysozoa</taxon>
        <taxon>Arthropoda</taxon>
        <taxon>Hexapoda</taxon>
        <taxon>Insecta</taxon>
        <taxon>Pterygota</taxon>
        <taxon>Neoptera</taxon>
        <taxon>Endopterygota</taxon>
        <taxon>Diptera</taxon>
        <taxon>Brachycera</taxon>
        <taxon>Muscomorpha</taxon>
        <taxon>Tephritoidea</taxon>
        <taxon>Tephritidae</taxon>
        <taxon>Zeugodacus</taxon>
        <taxon>Zeugodacus</taxon>
    </lineage>
</organism>
<evidence type="ECO:0000256" key="1">
    <source>
        <dbReference type="SAM" id="Phobius"/>
    </source>
</evidence>
<sequence length="109" mass="11143">MEIVVSNCVQDYKVIQVSSKNMRSLISIALMSIIFCIMLYSCNAEIPSTSENPEIFIQPVRYMSRRAAQGGGGSGGASGGAGASGGMEFGFGVNIGGQGGGQADGQGGR</sequence>
<protein>
    <submittedName>
        <fullName evidence="2">Uncharacterized protein</fullName>
    </submittedName>
</protein>
<name>A0A0A1X9K7_ZEUCU</name>
<proteinExistence type="predicted"/>
<dbReference type="EMBL" id="GBXI01006959">
    <property type="protein sequence ID" value="JAD07333.1"/>
    <property type="molecule type" value="Transcribed_RNA"/>
</dbReference>
<accession>A0A0A1X9K7</accession>
<reference evidence="2" key="2">
    <citation type="journal article" date="2015" name="Gigascience">
        <title>Reconstructing a comprehensive transcriptome assembly of a white-pupal translocated strain of the pest fruit fly Bactrocera cucurbitae.</title>
        <authorList>
            <person name="Sim S.B."/>
            <person name="Calla B."/>
            <person name="Hall B."/>
            <person name="DeRego T."/>
            <person name="Geib S.M."/>
        </authorList>
    </citation>
    <scope>NUCLEOTIDE SEQUENCE</scope>
</reference>
<dbReference type="AlphaFoldDB" id="A0A0A1X9K7"/>
<gene>
    <name evidence="2" type="ORF">g.5679</name>
</gene>
<keyword evidence="1" id="KW-1133">Transmembrane helix</keyword>